<sequence>MSKSVRNWIWTLTAVVLIIFSDWWIKSDVASRIVNIIGCLILMKQLMKMFQHGSKKVVFWQIVGVAAFLAAILIDLILLSI</sequence>
<keyword evidence="1" id="KW-0812">Transmembrane</keyword>
<reference evidence="2 3" key="1">
    <citation type="journal article" date="2023" name="Int. J. Syst. Evol. Microbiol.">
        <title>Ligilactobacillus ubinensis sp. nov., a novel species isolated from the wild ferment of a durian fruit (Durio zibethinus).</title>
        <authorList>
            <person name="Heng Y.C."/>
            <person name="Menon N."/>
            <person name="Chen B."/>
            <person name="Loo B.Z.L."/>
            <person name="Wong G.W.J."/>
            <person name="Lim A.C.H."/>
            <person name="Silvaraju S."/>
            <person name="Kittelmann S."/>
        </authorList>
    </citation>
    <scope>NUCLEOTIDE SEQUENCE [LARGE SCALE GENOMIC DNA]</scope>
    <source>
        <strain evidence="2 3">WILCCON 0076</strain>
    </source>
</reference>
<feature type="transmembrane region" description="Helical" evidence="1">
    <location>
        <begin position="58"/>
        <end position="79"/>
    </location>
</feature>
<evidence type="ECO:0000313" key="3">
    <source>
        <dbReference type="Proteomes" id="UP001139006"/>
    </source>
</evidence>
<gene>
    <name evidence="2" type="ORF">LB941_01880</name>
</gene>
<keyword evidence="1" id="KW-0472">Membrane</keyword>
<proteinExistence type="predicted"/>
<keyword evidence="3" id="KW-1185">Reference proteome</keyword>
<evidence type="ECO:0000256" key="1">
    <source>
        <dbReference type="SAM" id="Phobius"/>
    </source>
</evidence>
<evidence type="ECO:0000313" key="2">
    <source>
        <dbReference type="EMBL" id="MCP0886083.1"/>
    </source>
</evidence>
<feature type="transmembrane region" description="Helical" evidence="1">
    <location>
        <begin position="7"/>
        <end position="24"/>
    </location>
</feature>
<accession>A0A9X2FKM3</accession>
<dbReference type="RefSeq" id="WP_253359029.1">
    <property type="nucleotide sequence ID" value="NZ_JAIULA010000002.1"/>
</dbReference>
<name>A0A9X2FKM3_9LACO</name>
<protein>
    <submittedName>
        <fullName evidence="2">Uncharacterized protein</fullName>
    </submittedName>
</protein>
<comment type="caution">
    <text evidence="2">The sequence shown here is derived from an EMBL/GenBank/DDBJ whole genome shotgun (WGS) entry which is preliminary data.</text>
</comment>
<keyword evidence="1" id="KW-1133">Transmembrane helix</keyword>
<dbReference type="EMBL" id="JAIULA010000002">
    <property type="protein sequence ID" value="MCP0886083.1"/>
    <property type="molecule type" value="Genomic_DNA"/>
</dbReference>
<dbReference type="Proteomes" id="UP001139006">
    <property type="component" value="Unassembled WGS sequence"/>
</dbReference>
<organism evidence="2 3">
    <name type="scientific">Ligilactobacillus ubinensis</name>
    <dbReference type="NCBI Taxonomy" id="2876789"/>
    <lineage>
        <taxon>Bacteria</taxon>
        <taxon>Bacillati</taxon>
        <taxon>Bacillota</taxon>
        <taxon>Bacilli</taxon>
        <taxon>Lactobacillales</taxon>
        <taxon>Lactobacillaceae</taxon>
        <taxon>Ligilactobacillus</taxon>
    </lineage>
</organism>
<dbReference type="AlphaFoldDB" id="A0A9X2FKM3"/>